<feature type="non-terminal residue" evidence="9">
    <location>
        <position position="1"/>
    </location>
</feature>
<dbReference type="FunFam" id="3.30.200.20:FF:000042">
    <property type="entry name" value="Aurora kinase A"/>
    <property type="match status" value="1"/>
</dbReference>
<keyword evidence="2" id="KW-0808">Transferase</keyword>
<dbReference type="Pfam" id="PF00069">
    <property type="entry name" value="Pkinase"/>
    <property type="match status" value="1"/>
</dbReference>
<accession>A0A3M6U3P4</accession>
<dbReference type="CDD" id="cd05117">
    <property type="entry name" value="STKc_CAMK"/>
    <property type="match status" value="1"/>
</dbReference>
<comment type="similarity">
    <text evidence="7">Belongs to the protein kinase superfamily.</text>
</comment>
<evidence type="ECO:0000256" key="4">
    <source>
        <dbReference type="ARBA" id="ARBA00022777"/>
    </source>
</evidence>
<dbReference type="STRING" id="46731.A0A3M6U3P4"/>
<evidence type="ECO:0000256" key="2">
    <source>
        <dbReference type="ARBA" id="ARBA00022679"/>
    </source>
</evidence>
<dbReference type="GO" id="GO:0004674">
    <property type="term" value="F:protein serine/threonine kinase activity"/>
    <property type="evidence" value="ECO:0007669"/>
    <property type="project" value="UniProtKB-KW"/>
</dbReference>
<evidence type="ECO:0000256" key="3">
    <source>
        <dbReference type="ARBA" id="ARBA00022741"/>
    </source>
</evidence>
<dbReference type="InterPro" id="IPR008271">
    <property type="entry name" value="Ser/Thr_kinase_AS"/>
</dbReference>
<evidence type="ECO:0000256" key="1">
    <source>
        <dbReference type="ARBA" id="ARBA00022527"/>
    </source>
</evidence>
<dbReference type="FunFam" id="1.10.510.10:FF:000571">
    <property type="entry name" value="Maternal embryonic leucine zipper kinase"/>
    <property type="match status" value="1"/>
</dbReference>
<keyword evidence="4" id="KW-0418">Kinase</keyword>
<feature type="binding site" evidence="6">
    <location>
        <position position="89"/>
    </location>
    <ligand>
        <name>ATP</name>
        <dbReference type="ChEBI" id="CHEBI:30616"/>
    </ligand>
</feature>
<dbReference type="OrthoDB" id="40902at2759"/>
<dbReference type="PANTHER" id="PTHR24347">
    <property type="entry name" value="SERINE/THREONINE-PROTEIN KINASE"/>
    <property type="match status" value="1"/>
</dbReference>
<protein>
    <recommendedName>
        <fullName evidence="8">Protein kinase domain-containing protein</fullName>
    </recommendedName>
</protein>
<dbReference type="PROSITE" id="PS00108">
    <property type="entry name" value="PROTEIN_KINASE_ST"/>
    <property type="match status" value="1"/>
</dbReference>
<dbReference type="PROSITE" id="PS50011">
    <property type="entry name" value="PROTEIN_KINASE_DOM"/>
    <property type="match status" value="1"/>
</dbReference>
<evidence type="ECO:0000256" key="7">
    <source>
        <dbReference type="RuleBase" id="RU000304"/>
    </source>
</evidence>
<evidence type="ECO:0000259" key="8">
    <source>
        <dbReference type="PROSITE" id="PS50011"/>
    </source>
</evidence>
<dbReference type="GO" id="GO:0005524">
    <property type="term" value="F:ATP binding"/>
    <property type="evidence" value="ECO:0007669"/>
    <property type="project" value="UniProtKB-UniRule"/>
</dbReference>
<keyword evidence="5 6" id="KW-0067">ATP-binding</keyword>
<dbReference type="EMBL" id="RCHS01002306">
    <property type="protein sequence ID" value="RMX48189.1"/>
    <property type="molecule type" value="Genomic_DNA"/>
</dbReference>
<evidence type="ECO:0000256" key="5">
    <source>
        <dbReference type="ARBA" id="ARBA00022840"/>
    </source>
</evidence>
<organism evidence="9 10">
    <name type="scientific">Pocillopora damicornis</name>
    <name type="common">Cauliflower coral</name>
    <name type="synonym">Millepora damicornis</name>
    <dbReference type="NCBI Taxonomy" id="46731"/>
    <lineage>
        <taxon>Eukaryota</taxon>
        <taxon>Metazoa</taxon>
        <taxon>Cnidaria</taxon>
        <taxon>Anthozoa</taxon>
        <taxon>Hexacorallia</taxon>
        <taxon>Scleractinia</taxon>
        <taxon>Astrocoeniina</taxon>
        <taxon>Pocilloporidae</taxon>
        <taxon>Pocillopora</taxon>
    </lineage>
</organism>
<dbReference type="PROSITE" id="PS00107">
    <property type="entry name" value="PROTEIN_KINASE_ATP"/>
    <property type="match status" value="1"/>
</dbReference>
<feature type="domain" description="Protein kinase" evidence="8">
    <location>
        <begin position="60"/>
        <end position="325"/>
    </location>
</feature>
<comment type="caution">
    <text evidence="9">The sequence shown here is derived from an EMBL/GenBank/DDBJ whole genome shotgun (WGS) entry which is preliminary data.</text>
</comment>
<dbReference type="SMART" id="SM00220">
    <property type="entry name" value="S_TKc"/>
    <property type="match status" value="1"/>
</dbReference>
<sequence>DCNPIANSTLHTPPIFLRFEAQTVHFCFPTVSSQRQTVKGVLHPTVMYEISFVDDDSEDFRIQDLLGEGSFAQVYKCVETKSQTVFALKEFDQKHKEFDEKTVEQEVLVWTDVVHENIVRLYASFATGSYMYFVLEYVDGGSLYNHMMQRHKYSEKEAANILKQVLEALHYLHKKRIVHRDVKPDNLLIKQVPDTAGKSKQHPTIKLCDFGFAFKLPPGVEVTCCPPRGAPMFLAPETILDNPIGRPVDMWSTGVLLYLLVAGYPPFWHDNSEKMLLAAVRGQFSLTTPTWNKISKSCKDLVKCMLAVQTSQRITAVEALRHPWFFKLSELDSPRPRRKHSSELSKSCRLTEKLKCTISEMHSSMKLHRLGLDPLKGKFSPLYHSAMNLSEVSR</sequence>
<dbReference type="SUPFAM" id="SSF56112">
    <property type="entry name" value="Protein kinase-like (PK-like)"/>
    <property type="match status" value="1"/>
</dbReference>
<dbReference type="Gene3D" id="1.10.510.10">
    <property type="entry name" value="Transferase(Phosphotransferase) domain 1"/>
    <property type="match status" value="1"/>
</dbReference>
<dbReference type="Proteomes" id="UP000275408">
    <property type="component" value="Unassembled WGS sequence"/>
</dbReference>
<keyword evidence="1 7" id="KW-0723">Serine/threonine-protein kinase</keyword>
<dbReference type="InterPro" id="IPR017441">
    <property type="entry name" value="Protein_kinase_ATP_BS"/>
</dbReference>
<evidence type="ECO:0000313" key="9">
    <source>
        <dbReference type="EMBL" id="RMX48189.1"/>
    </source>
</evidence>
<proteinExistence type="inferred from homology"/>
<dbReference type="InterPro" id="IPR011009">
    <property type="entry name" value="Kinase-like_dom_sf"/>
</dbReference>
<evidence type="ECO:0000313" key="10">
    <source>
        <dbReference type="Proteomes" id="UP000275408"/>
    </source>
</evidence>
<name>A0A3M6U3P4_POCDA</name>
<dbReference type="AlphaFoldDB" id="A0A3M6U3P4"/>
<dbReference type="InterPro" id="IPR000719">
    <property type="entry name" value="Prot_kinase_dom"/>
</dbReference>
<keyword evidence="10" id="KW-1185">Reference proteome</keyword>
<keyword evidence="3 6" id="KW-0547">Nucleotide-binding</keyword>
<gene>
    <name evidence="9" type="ORF">pdam_00015395</name>
</gene>
<reference evidence="9 10" key="1">
    <citation type="journal article" date="2018" name="Sci. Rep.">
        <title>Comparative analysis of the Pocillopora damicornis genome highlights role of immune system in coral evolution.</title>
        <authorList>
            <person name="Cunning R."/>
            <person name="Bay R.A."/>
            <person name="Gillette P."/>
            <person name="Baker A.C."/>
            <person name="Traylor-Knowles N."/>
        </authorList>
    </citation>
    <scope>NUCLEOTIDE SEQUENCE [LARGE SCALE GENOMIC DNA]</scope>
    <source>
        <strain evidence="9">RSMAS</strain>
        <tissue evidence="9">Whole animal</tissue>
    </source>
</reference>
<evidence type="ECO:0000256" key="6">
    <source>
        <dbReference type="PROSITE-ProRule" id="PRU10141"/>
    </source>
</evidence>